<comment type="caution">
    <text evidence="6">The sequence shown here is derived from an EMBL/GenBank/DDBJ whole genome shotgun (WGS) entry which is preliminary data.</text>
</comment>
<dbReference type="EC" id="2.7.7.65" evidence="2"/>
<evidence type="ECO:0000256" key="2">
    <source>
        <dbReference type="ARBA" id="ARBA00012528"/>
    </source>
</evidence>
<comment type="cofactor">
    <cofactor evidence="1">
        <name>Mg(2+)</name>
        <dbReference type="ChEBI" id="CHEBI:18420"/>
    </cofactor>
</comment>
<dbReference type="GO" id="GO:0052621">
    <property type="term" value="F:diguanylate cyclase activity"/>
    <property type="evidence" value="ECO:0007669"/>
    <property type="project" value="UniProtKB-EC"/>
</dbReference>
<evidence type="ECO:0000256" key="3">
    <source>
        <dbReference type="ARBA" id="ARBA00034247"/>
    </source>
</evidence>
<comment type="catalytic activity">
    <reaction evidence="3">
        <text>2 GTP = 3',3'-c-di-GMP + 2 diphosphate</text>
        <dbReference type="Rhea" id="RHEA:24898"/>
        <dbReference type="ChEBI" id="CHEBI:33019"/>
        <dbReference type="ChEBI" id="CHEBI:37565"/>
        <dbReference type="ChEBI" id="CHEBI:58805"/>
        <dbReference type="EC" id="2.7.7.65"/>
    </reaction>
</comment>
<gene>
    <name evidence="6" type="ORF">JCM19240_294</name>
</gene>
<evidence type="ECO:0000313" key="7">
    <source>
        <dbReference type="Proteomes" id="UP000029224"/>
    </source>
</evidence>
<dbReference type="EMBL" id="BBMT01000007">
    <property type="protein sequence ID" value="GAL35447.1"/>
    <property type="molecule type" value="Genomic_DNA"/>
</dbReference>
<dbReference type="InterPro" id="IPR000160">
    <property type="entry name" value="GGDEF_dom"/>
</dbReference>
<dbReference type="AlphaFoldDB" id="A0A090TX22"/>
<dbReference type="FunFam" id="3.30.70.270:FF:000001">
    <property type="entry name" value="Diguanylate cyclase domain protein"/>
    <property type="match status" value="1"/>
</dbReference>
<feature type="transmembrane region" description="Helical" evidence="4">
    <location>
        <begin position="36"/>
        <end position="53"/>
    </location>
</feature>
<keyword evidence="4" id="KW-1133">Transmembrane helix</keyword>
<dbReference type="NCBIfam" id="TIGR00254">
    <property type="entry name" value="GGDEF"/>
    <property type="match status" value="1"/>
</dbReference>
<keyword evidence="7" id="KW-1185">Reference proteome</keyword>
<keyword evidence="4" id="KW-0472">Membrane</keyword>
<dbReference type="PANTHER" id="PTHR45138:SF9">
    <property type="entry name" value="DIGUANYLATE CYCLASE DGCM-RELATED"/>
    <property type="match status" value="1"/>
</dbReference>
<reference evidence="6 7" key="2">
    <citation type="submission" date="2014-09" db="EMBL/GenBank/DDBJ databases">
        <authorList>
            <consortium name="NBRP consortium"/>
            <person name="Sawabe T."/>
            <person name="Meirelles P."/>
            <person name="Nakanishi M."/>
            <person name="Sayaka M."/>
            <person name="Hattori M."/>
            <person name="Ohkuma M."/>
        </authorList>
    </citation>
    <scope>NUCLEOTIDE SEQUENCE [LARGE SCALE GENOMIC DNA]</scope>
    <source>
        <strain evidence="6 7">JCM 19240</strain>
    </source>
</reference>
<proteinExistence type="predicted"/>
<dbReference type="Proteomes" id="UP000029224">
    <property type="component" value="Unassembled WGS sequence"/>
</dbReference>
<dbReference type="InterPro" id="IPR043128">
    <property type="entry name" value="Rev_trsase/Diguanyl_cyclase"/>
</dbReference>
<feature type="transmembrane region" description="Helical" evidence="4">
    <location>
        <begin position="59"/>
        <end position="77"/>
    </location>
</feature>
<dbReference type="InterPro" id="IPR050469">
    <property type="entry name" value="Diguanylate_Cyclase"/>
</dbReference>
<protein>
    <recommendedName>
        <fullName evidence="2">diguanylate cyclase</fullName>
        <ecNumber evidence="2">2.7.7.65</ecNumber>
    </recommendedName>
</protein>
<keyword evidence="4" id="KW-0812">Transmembrane</keyword>
<dbReference type="GO" id="GO:0043709">
    <property type="term" value="P:cell adhesion involved in single-species biofilm formation"/>
    <property type="evidence" value="ECO:0007669"/>
    <property type="project" value="TreeGrafter"/>
</dbReference>
<accession>A0A090TX22</accession>
<evidence type="ECO:0000313" key="6">
    <source>
        <dbReference type="EMBL" id="GAL35447.1"/>
    </source>
</evidence>
<dbReference type="SMART" id="SM00267">
    <property type="entry name" value="GGDEF"/>
    <property type="match status" value="1"/>
</dbReference>
<organism evidence="6 7">
    <name type="scientific">Vibrio maritimus</name>
    <dbReference type="NCBI Taxonomy" id="990268"/>
    <lineage>
        <taxon>Bacteria</taxon>
        <taxon>Pseudomonadati</taxon>
        <taxon>Pseudomonadota</taxon>
        <taxon>Gammaproteobacteria</taxon>
        <taxon>Vibrionales</taxon>
        <taxon>Vibrionaceae</taxon>
        <taxon>Vibrio</taxon>
    </lineage>
</organism>
<reference evidence="6 7" key="1">
    <citation type="submission" date="2014-09" db="EMBL/GenBank/DDBJ databases">
        <title>Vibrio maritimus JCM 19240. (C210) whole genome shotgun sequence.</title>
        <authorList>
            <person name="Sawabe T."/>
            <person name="Meirelles P."/>
            <person name="Nakanishi M."/>
            <person name="Sayaka M."/>
            <person name="Hattori M."/>
            <person name="Ohkuma M."/>
        </authorList>
    </citation>
    <scope>NUCLEOTIDE SEQUENCE [LARGE SCALE GENOMIC DNA]</scope>
    <source>
        <strain evidence="6 7">JCM 19240</strain>
    </source>
</reference>
<dbReference type="PROSITE" id="PS50887">
    <property type="entry name" value="GGDEF"/>
    <property type="match status" value="1"/>
</dbReference>
<dbReference type="Pfam" id="PF00990">
    <property type="entry name" value="GGDEF"/>
    <property type="match status" value="1"/>
</dbReference>
<dbReference type="Gene3D" id="3.30.70.270">
    <property type="match status" value="1"/>
</dbReference>
<evidence type="ECO:0000256" key="1">
    <source>
        <dbReference type="ARBA" id="ARBA00001946"/>
    </source>
</evidence>
<feature type="domain" description="GGDEF" evidence="5">
    <location>
        <begin position="192"/>
        <end position="323"/>
    </location>
</feature>
<evidence type="ECO:0000256" key="4">
    <source>
        <dbReference type="SAM" id="Phobius"/>
    </source>
</evidence>
<evidence type="ECO:0000259" key="5">
    <source>
        <dbReference type="PROSITE" id="PS50887"/>
    </source>
</evidence>
<name>A0A090TX22_9VIBR</name>
<feature type="transmembrane region" description="Helical" evidence="4">
    <location>
        <begin position="89"/>
        <end position="110"/>
    </location>
</feature>
<dbReference type="CDD" id="cd01949">
    <property type="entry name" value="GGDEF"/>
    <property type="match status" value="1"/>
</dbReference>
<dbReference type="GO" id="GO:0005886">
    <property type="term" value="C:plasma membrane"/>
    <property type="evidence" value="ECO:0007669"/>
    <property type="project" value="TreeGrafter"/>
</dbReference>
<dbReference type="PANTHER" id="PTHR45138">
    <property type="entry name" value="REGULATORY COMPONENTS OF SENSORY TRANSDUCTION SYSTEM"/>
    <property type="match status" value="1"/>
</dbReference>
<dbReference type="SUPFAM" id="SSF55073">
    <property type="entry name" value="Nucleotide cyclase"/>
    <property type="match status" value="1"/>
</dbReference>
<dbReference type="GO" id="GO:1902201">
    <property type="term" value="P:negative regulation of bacterial-type flagellum-dependent cell motility"/>
    <property type="evidence" value="ECO:0007669"/>
    <property type="project" value="TreeGrafter"/>
</dbReference>
<feature type="transmembrane region" description="Helical" evidence="4">
    <location>
        <begin position="130"/>
        <end position="150"/>
    </location>
</feature>
<dbReference type="InterPro" id="IPR029787">
    <property type="entry name" value="Nucleotide_cyclase"/>
</dbReference>
<sequence>MAIYLPGKHTSVFRLKCYLLCYALLRKANLRSITKLIFFVPVVTFLLIYYTAFEPSTNTRVVIVSSYLAVTMLVAAWEIFHGNEQDNKLPVIVVSASLLFTALTMTTRAILVFNSRELQDYMAASWVHQIPFITSVFSIIALAFCLVWIINSRLVRSLENLSMRDSLTSLYNRRGLEKVARHLFENKQSNKHSTTVLMCDIDHFKSINDNFGHHVGDIVIQDVATLLKQHLRSSDIICRYGGEEFVVLLPNTDTNHAKDLAERVRVLIHNHRVKDYPSIIPSISIGVAKCTNSQTVNHLIGKADTALYQAKESGRNCIVYDEEFEFG</sequence>